<evidence type="ECO:0000313" key="3">
    <source>
        <dbReference type="EMBL" id="URD90787.1"/>
    </source>
</evidence>
<dbReference type="InterPro" id="IPR044821">
    <property type="entry name" value="At1g28695/At4g15970-like"/>
</dbReference>
<evidence type="ECO:0000256" key="1">
    <source>
        <dbReference type="SAM" id="SignalP"/>
    </source>
</evidence>
<gene>
    <name evidence="3" type="ORF">MUK42_32933</name>
</gene>
<dbReference type="AlphaFoldDB" id="A0A9E7F8V2"/>
<feature type="signal peptide" evidence="1">
    <location>
        <begin position="1"/>
        <end position="24"/>
    </location>
</feature>
<dbReference type="OrthoDB" id="10370416at2759"/>
<organism evidence="3 4">
    <name type="scientific">Musa troglodytarum</name>
    <name type="common">fe'i banana</name>
    <dbReference type="NCBI Taxonomy" id="320322"/>
    <lineage>
        <taxon>Eukaryota</taxon>
        <taxon>Viridiplantae</taxon>
        <taxon>Streptophyta</taxon>
        <taxon>Embryophyta</taxon>
        <taxon>Tracheophyta</taxon>
        <taxon>Spermatophyta</taxon>
        <taxon>Magnoliopsida</taxon>
        <taxon>Liliopsida</taxon>
        <taxon>Zingiberales</taxon>
        <taxon>Musaceae</taxon>
        <taxon>Musa</taxon>
    </lineage>
</organism>
<keyword evidence="1" id="KW-0732">Signal</keyword>
<reference evidence="3" key="1">
    <citation type="submission" date="2022-05" db="EMBL/GenBank/DDBJ databases">
        <title>The Musa troglodytarum L. genome provides insights into the mechanism of non-climacteric behaviour and enrichment of carotenoids.</title>
        <authorList>
            <person name="Wang J."/>
        </authorList>
    </citation>
    <scope>NUCLEOTIDE SEQUENCE</scope>
    <source>
        <tissue evidence="3">Leaf</tissue>
    </source>
</reference>
<protein>
    <recommendedName>
        <fullName evidence="2">Nucleotide-diphospho-sugar transferase domain-containing protein</fullName>
    </recommendedName>
</protein>
<evidence type="ECO:0000313" key="4">
    <source>
        <dbReference type="Proteomes" id="UP001055439"/>
    </source>
</evidence>
<dbReference type="Pfam" id="PF03407">
    <property type="entry name" value="Nucleotid_trans"/>
    <property type="match status" value="1"/>
</dbReference>
<sequence length="161" mass="18677">LIAFSFLVLGVIYTCLWLPEGSTAFFRLQHNINTTRNTPKDKLEAALERVSMVNKIMIIAILNKSYMEKNGMFNLFLQSFREGEGTWFLIKHLSFVAVNQMSFNQCCALGLNCYKLVMEGVDFSEVVFYMSDDFIEMMWRRKLFLGDVLKHGYSFILTSHP</sequence>
<keyword evidence="4" id="KW-1185">Reference proteome</keyword>
<dbReference type="PANTHER" id="PTHR46038">
    <property type="entry name" value="EXPRESSED PROTEIN-RELATED"/>
    <property type="match status" value="1"/>
</dbReference>
<feature type="domain" description="Nucleotide-diphospho-sugar transferase" evidence="2">
    <location>
        <begin position="90"/>
        <end position="158"/>
    </location>
</feature>
<evidence type="ECO:0000259" key="2">
    <source>
        <dbReference type="Pfam" id="PF03407"/>
    </source>
</evidence>
<name>A0A9E7F8V2_9LILI</name>
<feature type="non-terminal residue" evidence="3">
    <location>
        <position position="1"/>
    </location>
</feature>
<dbReference type="Proteomes" id="UP001055439">
    <property type="component" value="Chromosome 2"/>
</dbReference>
<feature type="chain" id="PRO_5039592491" description="Nucleotide-diphospho-sugar transferase domain-containing protein" evidence="1">
    <location>
        <begin position="25"/>
        <end position="161"/>
    </location>
</feature>
<dbReference type="InterPro" id="IPR005069">
    <property type="entry name" value="Nucl-diP-sugar_transferase"/>
</dbReference>
<accession>A0A9E7F8V2</accession>
<dbReference type="PANTHER" id="PTHR46038:SF12">
    <property type="entry name" value="OS03G0731800 PROTEIN"/>
    <property type="match status" value="1"/>
</dbReference>
<proteinExistence type="predicted"/>
<dbReference type="EMBL" id="CP097504">
    <property type="protein sequence ID" value="URD90787.1"/>
    <property type="molecule type" value="Genomic_DNA"/>
</dbReference>